<name>A0A6C0DT75_9ZZZZ</name>
<evidence type="ECO:0008006" key="2">
    <source>
        <dbReference type="Google" id="ProtNLM"/>
    </source>
</evidence>
<reference evidence="1" key="1">
    <citation type="journal article" date="2020" name="Nature">
        <title>Giant virus diversity and host interactions through global metagenomics.</title>
        <authorList>
            <person name="Schulz F."/>
            <person name="Roux S."/>
            <person name="Paez-Espino D."/>
            <person name="Jungbluth S."/>
            <person name="Walsh D.A."/>
            <person name="Denef V.J."/>
            <person name="McMahon K.D."/>
            <person name="Konstantinidis K.T."/>
            <person name="Eloe-Fadrosh E.A."/>
            <person name="Kyrpides N.C."/>
            <person name="Woyke T."/>
        </authorList>
    </citation>
    <scope>NUCLEOTIDE SEQUENCE</scope>
    <source>
        <strain evidence="1">GVMAG-M-3300023174-46</strain>
    </source>
</reference>
<proteinExistence type="predicted"/>
<dbReference type="AlphaFoldDB" id="A0A6C0DT75"/>
<sequence>MKNPVTSVQIGKQCSDSSTEYSTMETPGMTRYPSDQSIVVKPFLTSQNWPRSLQEKKVILLATAAITQDNLFTNGLFQNVYVLYRMFESMQYIPMLVVNKKAEETQVIPWYMKNLRSVVLEDLVKHPIPICMYLEIGMSIEPNVRRFFKTCGAKVSKLYLGNILNIDIETPMFYPSIHFSHHVIGELDEIWVSPHYYQHAEYARAMNHVDVEKETPMVAPYVWDPEILLDGGKRFFQWRAPETVEDDVFLLLEPNISFQKCSLVPLLAIEAWYRKNPDWKGRVEVVNGERLLLIPFFKETIWPSLDLVKHKKLTMGPRCDILTLLQKFPSAIPICHQWNNEYNYMVLEYFWTGYPVLHNASDWKEYGYCYEGSSILSAVKQIEHVRANHAASLETYKAHARALAWRHSPYNPDVQKQWNALCG</sequence>
<evidence type="ECO:0000313" key="1">
    <source>
        <dbReference type="EMBL" id="QHT18405.1"/>
    </source>
</evidence>
<dbReference type="Pfam" id="PF10933">
    <property type="entry name" value="DUF2827"/>
    <property type="match status" value="1"/>
</dbReference>
<protein>
    <recommendedName>
        <fullName evidence="2">Glycosyltransferase</fullName>
    </recommendedName>
</protein>
<dbReference type="EMBL" id="MN739655">
    <property type="protein sequence ID" value="QHT18405.1"/>
    <property type="molecule type" value="Genomic_DNA"/>
</dbReference>
<accession>A0A6C0DT75</accession>
<dbReference type="InterPro" id="IPR021234">
    <property type="entry name" value="DUF2827"/>
</dbReference>
<organism evidence="1">
    <name type="scientific">viral metagenome</name>
    <dbReference type="NCBI Taxonomy" id="1070528"/>
    <lineage>
        <taxon>unclassified sequences</taxon>
        <taxon>metagenomes</taxon>
        <taxon>organismal metagenomes</taxon>
    </lineage>
</organism>